<reference evidence="1" key="1">
    <citation type="journal article" date="2015" name="Nature">
        <title>Complex archaea that bridge the gap between prokaryotes and eukaryotes.</title>
        <authorList>
            <person name="Spang A."/>
            <person name="Saw J.H."/>
            <person name="Jorgensen S.L."/>
            <person name="Zaremba-Niedzwiedzka K."/>
            <person name="Martijn J."/>
            <person name="Lind A.E."/>
            <person name="van Eijk R."/>
            <person name="Schleper C."/>
            <person name="Guy L."/>
            <person name="Ettema T.J."/>
        </authorList>
    </citation>
    <scope>NUCLEOTIDE SEQUENCE</scope>
</reference>
<sequence>MLSAIFLIFGRGLLTARSLTLAEKYYRRAVQKNPNSYSGWLELGYVHDQQKKFQEAVKDYVRWKTYEKPGRYFNFDLARSYKKDYMRSRNELKIEVAKDGEELEAKPVSFVTGNSPQPIGFSLNE</sequence>
<dbReference type="SUPFAM" id="SSF48452">
    <property type="entry name" value="TPR-like"/>
    <property type="match status" value="1"/>
</dbReference>
<dbReference type="AlphaFoldDB" id="A0A0F8Y0F9"/>
<gene>
    <name evidence="1" type="ORF">LCGC14_3152430</name>
</gene>
<proteinExistence type="predicted"/>
<evidence type="ECO:0000313" key="1">
    <source>
        <dbReference type="EMBL" id="KKK47709.1"/>
    </source>
</evidence>
<name>A0A0F8Y0F9_9ZZZZ</name>
<organism evidence="1">
    <name type="scientific">marine sediment metagenome</name>
    <dbReference type="NCBI Taxonomy" id="412755"/>
    <lineage>
        <taxon>unclassified sequences</taxon>
        <taxon>metagenomes</taxon>
        <taxon>ecological metagenomes</taxon>
    </lineage>
</organism>
<dbReference type="EMBL" id="LAZR01069434">
    <property type="protein sequence ID" value="KKK47709.1"/>
    <property type="molecule type" value="Genomic_DNA"/>
</dbReference>
<dbReference type="InterPro" id="IPR011990">
    <property type="entry name" value="TPR-like_helical_dom_sf"/>
</dbReference>
<accession>A0A0F8Y0F9</accession>
<dbReference type="Gene3D" id="1.25.40.10">
    <property type="entry name" value="Tetratricopeptide repeat domain"/>
    <property type="match status" value="1"/>
</dbReference>
<comment type="caution">
    <text evidence="1">The sequence shown here is derived from an EMBL/GenBank/DDBJ whole genome shotgun (WGS) entry which is preliminary data.</text>
</comment>
<protein>
    <submittedName>
        <fullName evidence="1">Uncharacterized protein</fullName>
    </submittedName>
</protein>